<sequence>MHASVTPAQAGVQQRAARNWAPAFAGVAVR</sequence>
<dbReference type="EMBL" id="OBMI01000003">
    <property type="protein sequence ID" value="SOB87673.1"/>
    <property type="molecule type" value="Genomic_DNA"/>
</dbReference>
<protein>
    <submittedName>
        <fullName evidence="1">Uncharacterized protein</fullName>
    </submittedName>
</protein>
<gene>
    <name evidence="1" type="ORF">SAMN06297144_2809</name>
</gene>
<name>A0A285R0K8_9SPHN</name>
<keyword evidence="2" id="KW-1185">Reference proteome</keyword>
<evidence type="ECO:0000313" key="1">
    <source>
        <dbReference type="EMBL" id="SOB87673.1"/>
    </source>
</evidence>
<accession>A0A285R0K8</accession>
<reference evidence="1 2" key="1">
    <citation type="submission" date="2017-07" db="EMBL/GenBank/DDBJ databases">
        <authorList>
            <person name="Sun Z.S."/>
            <person name="Albrecht U."/>
            <person name="Echele G."/>
            <person name="Lee C.C."/>
        </authorList>
    </citation>
    <scope>NUCLEOTIDE SEQUENCE [LARGE SCALE GENOMIC DNA]</scope>
    <source>
        <strain evidence="1 2">CGMCC 1.12672</strain>
    </source>
</reference>
<dbReference type="AlphaFoldDB" id="A0A285R0K8"/>
<proteinExistence type="predicted"/>
<organism evidence="1 2">
    <name type="scientific">Sphingomonas guangdongensis</name>
    <dbReference type="NCBI Taxonomy" id="1141890"/>
    <lineage>
        <taxon>Bacteria</taxon>
        <taxon>Pseudomonadati</taxon>
        <taxon>Pseudomonadota</taxon>
        <taxon>Alphaproteobacteria</taxon>
        <taxon>Sphingomonadales</taxon>
        <taxon>Sphingomonadaceae</taxon>
        <taxon>Sphingomonas</taxon>
    </lineage>
</organism>
<dbReference type="Proteomes" id="UP000219494">
    <property type="component" value="Unassembled WGS sequence"/>
</dbReference>
<evidence type="ECO:0000313" key="2">
    <source>
        <dbReference type="Proteomes" id="UP000219494"/>
    </source>
</evidence>